<evidence type="ECO:0000313" key="4">
    <source>
        <dbReference type="Proteomes" id="UP001597526"/>
    </source>
</evidence>
<organism evidence="3 4">
    <name type="scientific">Croceitalea marina</name>
    <dbReference type="NCBI Taxonomy" id="1775166"/>
    <lineage>
        <taxon>Bacteria</taxon>
        <taxon>Pseudomonadati</taxon>
        <taxon>Bacteroidota</taxon>
        <taxon>Flavobacteriia</taxon>
        <taxon>Flavobacteriales</taxon>
        <taxon>Flavobacteriaceae</taxon>
        <taxon>Croceitalea</taxon>
    </lineage>
</organism>
<sequence>MKGHIIQIKGCILCLSLLLTLLVGCSSEDGPIGPEGPAGEQGLVGDQGPQGSEGEPGELGPERYFASEWINSELKEDFGTATSASFTIDASELSQDIMDTGLVLVFGRREDLLENQIIERLPALIDNDFEFRFQQRLGELTIIVSTVNELIDLDGNGALIEDYRYVIIPNPGNTTEKNGTTVDFTKMTYDEVVAYFNL</sequence>
<evidence type="ECO:0008006" key="5">
    <source>
        <dbReference type="Google" id="ProtNLM"/>
    </source>
</evidence>
<dbReference type="Proteomes" id="UP001597526">
    <property type="component" value="Unassembled WGS sequence"/>
</dbReference>
<dbReference type="EMBL" id="JBHULB010000006">
    <property type="protein sequence ID" value="MFD2586019.1"/>
    <property type="molecule type" value="Genomic_DNA"/>
</dbReference>
<evidence type="ECO:0000313" key="3">
    <source>
        <dbReference type="EMBL" id="MFD2586019.1"/>
    </source>
</evidence>
<dbReference type="PROSITE" id="PS51257">
    <property type="entry name" value="PROKAR_LIPOPROTEIN"/>
    <property type="match status" value="1"/>
</dbReference>
<dbReference type="RefSeq" id="WP_377765652.1">
    <property type="nucleotide sequence ID" value="NZ_JBHULB010000006.1"/>
</dbReference>
<reference evidence="4" key="1">
    <citation type="journal article" date="2019" name="Int. J. Syst. Evol. Microbiol.">
        <title>The Global Catalogue of Microorganisms (GCM) 10K type strain sequencing project: providing services to taxonomists for standard genome sequencing and annotation.</title>
        <authorList>
            <consortium name="The Broad Institute Genomics Platform"/>
            <consortium name="The Broad Institute Genome Sequencing Center for Infectious Disease"/>
            <person name="Wu L."/>
            <person name="Ma J."/>
        </authorList>
    </citation>
    <scope>NUCLEOTIDE SEQUENCE [LARGE SCALE GENOMIC DNA]</scope>
    <source>
        <strain evidence="4">KCTC 52368</strain>
    </source>
</reference>
<accession>A0ABW5MS84</accession>
<keyword evidence="2" id="KW-0732">Signal</keyword>
<gene>
    <name evidence="3" type="ORF">ACFSQJ_03710</name>
</gene>
<evidence type="ECO:0000256" key="2">
    <source>
        <dbReference type="SAM" id="SignalP"/>
    </source>
</evidence>
<keyword evidence="4" id="KW-1185">Reference proteome</keyword>
<evidence type="ECO:0000256" key="1">
    <source>
        <dbReference type="SAM" id="MobiDB-lite"/>
    </source>
</evidence>
<feature type="signal peptide" evidence="2">
    <location>
        <begin position="1"/>
        <end position="25"/>
    </location>
</feature>
<proteinExistence type="predicted"/>
<comment type="caution">
    <text evidence="3">The sequence shown here is derived from an EMBL/GenBank/DDBJ whole genome shotgun (WGS) entry which is preliminary data.</text>
</comment>
<protein>
    <recommendedName>
        <fullName evidence="5">Collagen-like protein</fullName>
    </recommendedName>
</protein>
<name>A0ABW5MS84_9FLAO</name>
<feature type="region of interest" description="Disordered" evidence="1">
    <location>
        <begin position="32"/>
        <end position="59"/>
    </location>
</feature>
<feature type="chain" id="PRO_5045733555" description="Collagen-like protein" evidence="2">
    <location>
        <begin position="26"/>
        <end position="198"/>
    </location>
</feature>